<keyword evidence="1" id="KW-0732">Signal</keyword>
<reference evidence="2" key="1">
    <citation type="submission" date="2023-03" db="EMBL/GenBank/DDBJ databases">
        <title>Massive genome expansion in bonnet fungi (Mycena s.s.) driven by repeated elements and novel gene families across ecological guilds.</title>
        <authorList>
            <consortium name="Lawrence Berkeley National Laboratory"/>
            <person name="Harder C.B."/>
            <person name="Miyauchi S."/>
            <person name="Viragh M."/>
            <person name="Kuo A."/>
            <person name="Thoen E."/>
            <person name="Andreopoulos B."/>
            <person name="Lu D."/>
            <person name="Skrede I."/>
            <person name="Drula E."/>
            <person name="Henrissat B."/>
            <person name="Morin E."/>
            <person name="Kohler A."/>
            <person name="Barry K."/>
            <person name="LaButti K."/>
            <person name="Morin E."/>
            <person name="Salamov A."/>
            <person name="Lipzen A."/>
            <person name="Mereny Z."/>
            <person name="Hegedus B."/>
            <person name="Baldrian P."/>
            <person name="Stursova M."/>
            <person name="Weitz H."/>
            <person name="Taylor A."/>
            <person name="Grigoriev I.V."/>
            <person name="Nagy L.G."/>
            <person name="Martin F."/>
            <person name="Kauserud H."/>
        </authorList>
    </citation>
    <scope>NUCLEOTIDE SEQUENCE</scope>
    <source>
        <strain evidence="2">CBHHK067</strain>
    </source>
</reference>
<evidence type="ECO:0000313" key="3">
    <source>
        <dbReference type="Proteomes" id="UP001221757"/>
    </source>
</evidence>
<feature type="chain" id="PRO_5042044728" description="Secreted protein" evidence="1">
    <location>
        <begin position="34"/>
        <end position="98"/>
    </location>
</feature>
<accession>A0AAD7FY67</accession>
<name>A0AAD7FY67_MYCRO</name>
<feature type="signal peptide" evidence="1">
    <location>
        <begin position="1"/>
        <end position="33"/>
    </location>
</feature>
<dbReference type="EMBL" id="JARKIE010000393">
    <property type="protein sequence ID" value="KAJ7645783.1"/>
    <property type="molecule type" value="Genomic_DNA"/>
</dbReference>
<sequence>MLHLLSRSPSFLSFFLSSTLILFALHSIPPFRALTNRSAGPRMSRYCVPASGGGPRRRERVAYVGVECGGRVHLLFSFHTFIISPSIPDVCPSCINTP</sequence>
<protein>
    <recommendedName>
        <fullName evidence="4">Secreted protein</fullName>
    </recommendedName>
</protein>
<dbReference type="Proteomes" id="UP001221757">
    <property type="component" value="Unassembled WGS sequence"/>
</dbReference>
<evidence type="ECO:0000256" key="1">
    <source>
        <dbReference type="SAM" id="SignalP"/>
    </source>
</evidence>
<dbReference type="AlphaFoldDB" id="A0AAD7FY67"/>
<comment type="caution">
    <text evidence="2">The sequence shown here is derived from an EMBL/GenBank/DDBJ whole genome shotgun (WGS) entry which is preliminary data.</text>
</comment>
<evidence type="ECO:0000313" key="2">
    <source>
        <dbReference type="EMBL" id="KAJ7645783.1"/>
    </source>
</evidence>
<organism evidence="2 3">
    <name type="scientific">Mycena rosella</name>
    <name type="common">Pink bonnet</name>
    <name type="synonym">Agaricus rosellus</name>
    <dbReference type="NCBI Taxonomy" id="1033263"/>
    <lineage>
        <taxon>Eukaryota</taxon>
        <taxon>Fungi</taxon>
        <taxon>Dikarya</taxon>
        <taxon>Basidiomycota</taxon>
        <taxon>Agaricomycotina</taxon>
        <taxon>Agaricomycetes</taxon>
        <taxon>Agaricomycetidae</taxon>
        <taxon>Agaricales</taxon>
        <taxon>Marasmiineae</taxon>
        <taxon>Mycenaceae</taxon>
        <taxon>Mycena</taxon>
    </lineage>
</organism>
<evidence type="ECO:0008006" key="4">
    <source>
        <dbReference type="Google" id="ProtNLM"/>
    </source>
</evidence>
<keyword evidence="3" id="KW-1185">Reference proteome</keyword>
<proteinExistence type="predicted"/>
<gene>
    <name evidence="2" type="ORF">B0H17DRAFT_1103911</name>
</gene>